<dbReference type="AlphaFoldDB" id="A0A1Y2H1N9"/>
<sequence>MSMTKKGKAKTFEPAHKPSRWNQRSITFIPEIFGLRKFPCAQTVYCSLRCSCFHPNESLNFPQIDVLGALNLDELSEAYSTGLGKICGHMWGCSTPFSPRVLCPTPRLLGSKDRLIVYTNDATSCSFLRISQGLVIGNQKGLLIEVHVVNQTHRPTLP</sequence>
<dbReference type="EMBL" id="MCFF01000002">
    <property type="protein sequence ID" value="ORZ28446.1"/>
    <property type="molecule type" value="Genomic_DNA"/>
</dbReference>
<gene>
    <name evidence="1" type="ORF">BCR41DRAFT_367080</name>
</gene>
<evidence type="ECO:0000313" key="2">
    <source>
        <dbReference type="Proteomes" id="UP000193648"/>
    </source>
</evidence>
<evidence type="ECO:0000313" key="1">
    <source>
        <dbReference type="EMBL" id="ORZ28446.1"/>
    </source>
</evidence>
<accession>A0A1Y2H1N9</accession>
<comment type="caution">
    <text evidence="1">The sequence shown here is derived from an EMBL/GenBank/DDBJ whole genome shotgun (WGS) entry which is preliminary data.</text>
</comment>
<name>A0A1Y2H1N9_9FUNG</name>
<dbReference type="Proteomes" id="UP000193648">
    <property type="component" value="Unassembled WGS sequence"/>
</dbReference>
<dbReference type="InParanoid" id="A0A1Y2H1N9"/>
<organism evidence="1 2">
    <name type="scientific">Lobosporangium transversale</name>
    <dbReference type="NCBI Taxonomy" id="64571"/>
    <lineage>
        <taxon>Eukaryota</taxon>
        <taxon>Fungi</taxon>
        <taxon>Fungi incertae sedis</taxon>
        <taxon>Mucoromycota</taxon>
        <taxon>Mortierellomycotina</taxon>
        <taxon>Mortierellomycetes</taxon>
        <taxon>Mortierellales</taxon>
        <taxon>Mortierellaceae</taxon>
        <taxon>Lobosporangium</taxon>
    </lineage>
</organism>
<protein>
    <submittedName>
        <fullName evidence="1">Uncharacterized protein</fullName>
    </submittedName>
</protein>
<dbReference type="RefSeq" id="XP_021886131.1">
    <property type="nucleotide sequence ID" value="XM_022026270.1"/>
</dbReference>
<reference evidence="1 2" key="1">
    <citation type="submission" date="2016-07" db="EMBL/GenBank/DDBJ databases">
        <title>Pervasive Adenine N6-methylation of Active Genes in Fungi.</title>
        <authorList>
            <consortium name="DOE Joint Genome Institute"/>
            <person name="Mondo S.J."/>
            <person name="Dannebaum R.O."/>
            <person name="Kuo R.C."/>
            <person name="Labutti K."/>
            <person name="Haridas S."/>
            <person name="Kuo A."/>
            <person name="Salamov A."/>
            <person name="Ahrendt S.R."/>
            <person name="Lipzen A."/>
            <person name="Sullivan W."/>
            <person name="Andreopoulos W.B."/>
            <person name="Clum A."/>
            <person name="Lindquist E."/>
            <person name="Daum C."/>
            <person name="Ramamoorthy G.K."/>
            <person name="Gryganskyi A."/>
            <person name="Culley D."/>
            <person name="Magnuson J.K."/>
            <person name="James T.Y."/>
            <person name="O'Malley M.A."/>
            <person name="Stajich J.E."/>
            <person name="Spatafora J.W."/>
            <person name="Visel A."/>
            <person name="Grigoriev I.V."/>
        </authorList>
    </citation>
    <scope>NUCLEOTIDE SEQUENCE [LARGE SCALE GENOMIC DNA]</scope>
    <source>
        <strain evidence="1 2">NRRL 3116</strain>
    </source>
</reference>
<dbReference type="GeneID" id="33568113"/>
<keyword evidence="2" id="KW-1185">Reference proteome</keyword>
<proteinExistence type="predicted"/>